<evidence type="ECO:0000256" key="1">
    <source>
        <dbReference type="PROSITE-ProRule" id="PRU00339"/>
    </source>
</evidence>
<dbReference type="AlphaFoldDB" id="A0ABD3TJZ4"/>
<evidence type="ECO:0000313" key="3">
    <source>
        <dbReference type="EMBL" id="KAL3837359.1"/>
    </source>
</evidence>
<dbReference type="Gene3D" id="1.10.1410.40">
    <property type="match status" value="1"/>
</dbReference>
<evidence type="ECO:0000313" key="4">
    <source>
        <dbReference type="Proteomes" id="UP001634394"/>
    </source>
</evidence>
<dbReference type="InterPro" id="IPR046906">
    <property type="entry name" value="Mab-21_HhH/H2TH-like"/>
</dbReference>
<dbReference type="PANTHER" id="PTHR10656">
    <property type="entry name" value="CELL FATE DETERMINING PROTEIN MAB21-RELATED"/>
    <property type="match status" value="1"/>
</dbReference>
<dbReference type="PROSITE" id="PS50005">
    <property type="entry name" value="TPR"/>
    <property type="match status" value="1"/>
</dbReference>
<name>A0ABD3TJZ4_SINWO</name>
<dbReference type="InterPro" id="IPR011990">
    <property type="entry name" value="TPR-like_helical_dom_sf"/>
</dbReference>
<dbReference type="SMART" id="SM01265">
    <property type="entry name" value="Mab-21"/>
    <property type="match status" value="1"/>
</dbReference>
<dbReference type="Proteomes" id="UP001634394">
    <property type="component" value="Unassembled WGS sequence"/>
</dbReference>
<keyword evidence="4" id="KW-1185">Reference proteome</keyword>
<dbReference type="InterPro" id="IPR024810">
    <property type="entry name" value="MAB21L/cGLR"/>
</dbReference>
<dbReference type="Pfam" id="PF20266">
    <property type="entry name" value="Mab-21_C"/>
    <property type="match status" value="1"/>
</dbReference>
<comment type="caution">
    <text evidence="3">The sequence shown here is derived from an EMBL/GenBank/DDBJ whole genome shotgun (WGS) entry which is preliminary data.</text>
</comment>
<sequence>MTEDDTIRRFAEQLCRVLKMDGVSQNRLKTLRSWTYIMELIYTHLHSKRMMHSGSAFEGTETEGSDVDYMRIDPDITAVTKRTEEDMQLGYIFLLETGNVRPGYTTLLLMNKDHATVCPKGTDLVTHKIVEEYLFQAENTEWYLSSKRYTDFHHRLLKNSDKFSSLGRAKPSFRVHGPCTTTLYDRTSSFAFVVSGECDCAFGVECVNWPLEAEEWFERKRDKSWPSNTVIEVIRTMSCYLMPVGDPNSKNEHLEWRFAFVPAERELVWSFNDCQIQCYNILKCLKRKHLNALVQDELSSFCLKTIIFWISEEQGLEMWTPPKLLSCISRCLLRLRESIDSKFLSHYFLRKRNLLFAKFEDEELKQSTMLKISEINESLIPYILECDAVRNSTMDKYVRLWPLCHKELSAFMDANQNVAADVPGLFHELEQIPKLTKTMEINATIVCFPTSFQALEDTAKAVMKLPPYIDRHLMESTRCFLGVRIGMTLLDEFCISANETRKAELIYAANTCFYHAANMDGLCGSLYMSTFYFISGSREKAETILKDIFSTNKILFYGGMCRKASSTSLFSTARGNQTELIDNNFKVTRSTFSGDMVFTSTDGSCVPQGVQYECMLLGKNMNWNYCLIHPVVYARYLYFEVAHASKNVMEIEESLTYLTVAVQNMEGSFEEHRALNLLGLCYSKSGRMRQSVECFVRSLLITPTTGNAACYHLCVIAYRLINENV</sequence>
<proteinExistence type="predicted"/>
<gene>
    <name evidence="3" type="ORF">ACJMK2_022723</name>
</gene>
<dbReference type="SUPFAM" id="SSF48452">
    <property type="entry name" value="TPR-like"/>
    <property type="match status" value="1"/>
</dbReference>
<dbReference type="InterPro" id="IPR019734">
    <property type="entry name" value="TPR_rpt"/>
</dbReference>
<feature type="repeat" description="TPR" evidence="1">
    <location>
        <begin position="672"/>
        <end position="705"/>
    </location>
</feature>
<feature type="domain" description="Mab-21-like HhH/H2TH-like" evidence="2">
    <location>
        <begin position="274"/>
        <end position="366"/>
    </location>
</feature>
<keyword evidence="1" id="KW-0802">TPR repeat</keyword>
<dbReference type="EMBL" id="JBJQND010000018">
    <property type="protein sequence ID" value="KAL3837359.1"/>
    <property type="molecule type" value="Genomic_DNA"/>
</dbReference>
<accession>A0ABD3TJZ4</accession>
<protein>
    <recommendedName>
        <fullName evidence="2">Mab-21-like HhH/H2TH-like domain-containing protein</fullName>
    </recommendedName>
</protein>
<dbReference type="PANTHER" id="PTHR10656:SF69">
    <property type="entry name" value="MAB-21-LIKE HHH_H2TH-LIKE DOMAIN-CONTAINING PROTEIN"/>
    <property type="match status" value="1"/>
</dbReference>
<reference evidence="3 4" key="1">
    <citation type="submission" date="2024-11" db="EMBL/GenBank/DDBJ databases">
        <title>Chromosome-level genome assembly of the freshwater bivalve Anodonta woodiana.</title>
        <authorList>
            <person name="Chen X."/>
        </authorList>
    </citation>
    <scope>NUCLEOTIDE SEQUENCE [LARGE SCALE GENOMIC DNA]</scope>
    <source>
        <strain evidence="3">MN2024</strain>
        <tissue evidence="3">Gills</tissue>
    </source>
</reference>
<organism evidence="3 4">
    <name type="scientific">Sinanodonta woodiana</name>
    <name type="common">Chinese pond mussel</name>
    <name type="synonym">Anodonta woodiana</name>
    <dbReference type="NCBI Taxonomy" id="1069815"/>
    <lineage>
        <taxon>Eukaryota</taxon>
        <taxon>Metazoa</taxon>
        <taxon>Spiralia</taxon>
        <taxon>Lophotrochozoa</taxon>
        <taxon>Mollusca</taxon>
        <taxon>Bivalvia</taxon>
        <taxon>Autobranchia</taxon>
        <taxon>Heteroconchia</taxon>
        <taxon>Palaeoheterodonta</taxon>
        <taxon>Unionida</taxon>
        <taxon>Unionoidea</taxon>
        <taxon>Unionidae</taxon>
        <taxon>Unioninae</taxon>
        <taxon>Sinanodonta</taxon>
    </lineage>
</organism>
<evidence type="ECO:0000259" key="2">
    <source>
        <dbReference type="Pfam" id="PF20266"/>
    </source>
</evidence>